<comment type="caution">
    <text evidence="2">The sequence shown here is derived from an EMBL/GenBank/DDBJ whole genome shotgun (WGS) entry which is preliminary data.</text>
</comment>
<dbReference type="InterPro" id="IPR057251">
    <property type="entry name" value="FP_C"/>
</dbReference>
<reference evidence="2 3" key="1">
    <citation type="journal article" date="2023" name="Arcadia Sci">
        <title>De novo assembly of a long-read Amblyomma americanum tick genome.</title>
        <authorList>
            <person name="Chou S."/>
            <person name="Poskanzer K.E."/>
            <person name="Rollins M."/>
            <person name="Thuy-Boun P.S."/>
        </authorList>
    </citation>
    <scope>NUCLEOTIDE SEQUENCE [LARGE SCALE GENOMIC DNA]</scope>
    <source>
        <strain evidence="2">F_SG_1</strain>
        <tissue evidence="2">Salivary glands</tissue>
    </source>
</reference>
<gene>
    <name evidence="2" type="ORF">V5799_018501</name>
</gene>
<evidence type="ECO:0000313" key="2">
    <source>
        <dbReference type="EMBL" id="KAK8780160.1"/>
    </source>
</evidence>
<keyword evidence="3" id="KW-1185">Reference proteome</keyword>
<accession>A0AAQ4EZC9</accession>
<evidence type="ECO:0000259" key="1">
    <source>
        <dbReference type="Pfam" id="PF25298"/>
    </source>
</evidence>
<protein>
    <recommendedName>
        <fullName evidence="1">FP protein C-terminal domain-containing protein</fullName>
    </recommendedName>
</protein>
<name>A0AAQ4EZC9_AMBAM</name>
<dbReference type="Pfam" id="PF25298">
    <property type="entry name" value="Baculo_FP_2nd"/>
    <property type="match status" value="1"/>
</dbReference>
<dbReference type="Proteomes" id="UP001321473">
    <property type="component" value="Unassembled WGS sequence"/>
</dbReference>
<dbReference type="EMBL" id="JARKHS020009141">
    <property type="protein sequence ID" value="KAK8780160.1"/>
    <property type="molecule type" value="Genomic_DNA"/>
</dbReference>
<sequence length="133" mass="14909">MGMKVAHVPNVTLNESDIDIARSVPTKEGNEANMIIRFCSRAKRDAYLGAAKKKTIATTDLGFTGPEENIYVNEHLTPETKRLLGAAVEKNKEVQWKYVWTKNGNVLARKTDVSTVLRIRSRDDISKIPWAVP</sequence>
<organism evidence="2 3">
    <name type="scientific">Amblyomma americanum</name>
    <name type="common">Lone star tick</name>
    <dbReference type="NCBI Taxonomy" id="6943"/>
    <lineage>
        <taxon>Eukaryota</taxon>
        <taxon>Metazoa</taxon>
        <taxon>Ecdysozoa</taxon>
        <taxon>Arthropoda</taxon>
        <taxon>Chelicerata</taxon>
        <taxon>Arachnida</taxon>
        <taxon>Acari</taxon>
        <taxon>Parasitiformes</taxon>
        <taxon>Ixodida</taxon>
        <taxon>Ixodoidea</taxon>
        <taxon>Ixodidae</taxon>
        <taxon>Amblyomminae</taxon>
        <taxon>Amblyomma</taxon>
    </lineage>
</organism>
<proteinExistence type="predicted"/>
<evidence type="ECO:0000313" key="3">
    <source>
        <dbReference type="Proteomes" id="UP001321473"/>
    </source>
</evidence>
<feature type="domain" description="FP protein C-terminal" evidence="1">
    <location>
        <begin position="77"/>
        <end position="128"/>
    </location>
</feature>
<dbReference type="AlphaFoldDB" id="A0AAQ4EZC9"/>